<dbReference type="EMBL" id="CAJNOR010014806">
    <property type="protein sequence ID" value="CAF1679948.1"/>
    <property type="molecule type" value="Genomic_DNA"/>
</dbReference>
<proteinExistence type="predicted"/>
<feature type="non-terminal residue" evidence="1">
    <location>
        <position position="80"/>
    </location>
</feature>
<evidence type="ECO:0000313" key="2">
    <source>
        <dbReference type="Proteomes" id="UP000663828"/>
    </source>
</evidence>
<dbReference type="AlphaFoldDB" id="A0A816H119"/>
<dbReference type="Proteomes" id="UP000663828">
    <property type="component" value="Unassembled WGS sequence"/>
</dbReference>
<protein>
    <submittedName>
        <fullName evidence="1">Uncharacterized protein</fullName>
    </submittedName>
</protein>
<organism evidence="1 2">
    <name type="scientific">Adineta ricciae</name>
    <name type="common">Rotifer</name>
    <dbReference type="NCBI Taxonomy" id="249248"/>
    <lineage>
        <taxon>Eukaryota</taxon>
        <taxon>Metazoa</taxon>
        <taxon>Spiralia</taxon>
        <taxon>Gnathifera</taxon>
        <taxon>Rotifera</taxon>
        <taxon>Eurotatoria</taxon>
        <taxon>Bdelloidea</taxon>
        <taxon>Adinetida</taxon>
        <taxon>Adinetidae</taxon>
        <taxon>Adineta</taxon>
    </lineage>
</organism>
<accession>A0A816H119</accession>
<name>A0A816H119_ADIRI</name>
<evidence type="ECO:0000313" key="1">
    <source>
        <dbReference type="EMBL" id="CAF1679948.1"/>
    </source>
</evidence>
<reference evidence="1" key="1">
    <citation type="submission" date="2021-02" db="EMBL/GenBank/DDBJ databases">
        <authorList>
            <person name="Nowell W R."/>
        </authorList>
    </citation>
    <scope>NUCLEOTIDE SEQUENCE</scope>
</reference>
<comment type="caution">
    <text evidence="1">The sequence shown here is derived from an EMBL/GenBank/DDBJ whole genome shotgun (WGS) entry which is preliminary data.</text>
</comment>
<sequence>MSLADELLADLEETTENEEIQVKMDINPNPNELNHLKGNVNSVHHVAKLQESILLQETMRKIDFHTKHQRKSTMEIEGPV</sequence>
<keyword evidence="2" id="KW-1185">Reference proteome</keyword>
<gene>
    <name evidence="1" type="ORF">XAT740_LOCUS60356</name>
</gene>